<dbReference type="InterPro" id="IPR022492">
    <property type="entry name" value="Phosphomutase_MSMEG4193_put"/>
</dbReference>
<evidence type="ECO:0000256" key="1">
    <source>
        <dbReference type="SAM" id="MobiDB-lite"/>
    </source>
</evidence>
<dbReference type="InterPro" id="IPR013078">
    <property type="entry name" value="His_Pase_superF_clade-1"/>
</dbReference>
<gene>
    <name evidence="2" type="ORF">GA0070213_102488</name>
</gene>
<evidence type="ECO:0000313" key="3">
    <source>
        <dbReference type="Proteomes" id="UP000199360"/>
    </source>
</evidence>
<dbReference type="SMART" id="SM00855">
    <property type="entry name" value="PGAM"/>
    <property type="match status" value="1"/>
</dbReference>
<dbReference type="GO" id="GO:0005737">
    <property type="term" value="C:cytoplasm"/>
    <property type="evidence" value="ECO:0007669"/>
    <property type="project" value="TreeGrafter"/>
</dbReference>
<dbReference type="GO" id="GO:0016791">
    <property type="term" value="F:phosphatase activity"/>
    <property type="evidence" value="ECO:0007669"/>
    <property type="project" value="TreeGrafter"/>
</dbReference>
<dbReference type="NCBIfam" id="TIGR03848">
    <property type="entry name" value="MSMEG_4193"/>
    <property type="match status" value="1"/>
</dbReference>
<dbReference type="InterPro" id="IPR050275">
    <property type="entry name" value="PGM_Phosphatase"/>
</dbReference>
<accession>A0A1C5H9W7</accession>
<dbReference type="SUPFAM" id="SSF53254">
    <property type="entry name" value="Phosphoglycerate mutase-like"/>
    <property type="match status" value="1"/>
</dbReference>
<name>A0A1C5H9W7_9ACTN</name>
<sequence length="292" mass="30323">MKLAVGGVRFVAANFMVNRFGRPRLVERPAGLGAVGECGWRCGGGGTVAEVAPPRVVGVATLLLLRHGRTTANADGGLAGRQPVELDDTGRAQATAVGGRLAGLPLAAVVTSPLIRCRQTLELALPQAEPVVEDGLIECGYGAWEGQSLKKLAKEPLWPVVQQHPSAAAFPEGESMAAMSARAVAAVRAWDARVTAEHGPEAVWLACSHGDVIKAIVADALGVHLDLFQRIVADPASVTAIRYTPLRPFLVRLNDTGGDLSALVPPPGKRRRRAVRAAESDATVGGGAGAAR</sequence>
<dbReference type="CDD" id="cd07067">
    <property type="entry name" value="HP_PGM_like"/>
    <property type="match status" value="1"/>
</dbReference>
<keyword evidence="3" id="KW-1185">Reference proteome</keyword>
<proteinExistence type="predicted"/>
<dbReference type="PANTHER" id="PTHR48100">
    <property type="entry name" value="BROAD-SPECIFICITY PHOSPHATASE YOR283W-RELATED"/>
    <property type="match status" value="1"/>
</dbReference>
<protein>
    <submittedName>
        <fullName evidence="2">Probable phosphomutase, MSMEG_4193 family</fullName>
    </submittedName>
</protein>
<organism evidence="2 3">
    <name type="scientific">Micromonospora humi</name>
    <dbReference type="NCBI Taxonomy" id="745366"/>
    <lineage>
        <taxon>Bacteria</taxon>
        <taxon>Bacillati</taxon>
        <taxon>Actinomycetota</taxon>
        <taxon>Actinomycetes</taxon>
        <taxon>Micromonosporales</taxon>
        <taxon>Micromonosporaceae</taxon>
        <taxon>Micromonospora</taxon>
    </lineage>
</organism>
<reference evidence="3" key="1">
    <citation type="submission" date="2016-06" db="EMBL/GenBank/DDBJ databases">
        <authorList>
            <person name="Varghese N."/>
            <person name="Submissions Spin"/>
        </authorList>
    </citation>
    <scope>NUCLEOTIDE SEQUENCE [LARGE SCALE GENOMIC DNA]</scope>
    <source>
        <strain evidence="3">DSM 45647</strain>
    </source>
</reference>
<dbReference type="STRING" id="745366.GA0070213_102488"/>
<dbReference type="AlphaFoldDB" id="A0A1C5H9W7"/>
<dbReference type="Proteomes" id="UP000199360">
    <property type="component" value="Unassembled WGS sequence"/>
</dbReference>
<dbReference type="InterPro" id="IPR029033">
    <property type="entry name" value="His_PPase_superfam"/>
</dbReference>
<evidence type="ECO:0000313" key="2">
    <source>
        <dbReference type="EMBL" id="SCG42822.1"/>
    </source>
</evidence>
<dbReference type="Gene3D" id="3.40.50.1240">
    <property type="entry name" value="Phosphoglycerate mutase-like"/>
    <property type="match status" value="1"/>
</dbReference>
<dbReference type="Pfam" id="PF00300">
    <property type="entry name" value="His_Phos_1"/>
    <property type="match status" value="1"/>
</dbReference>
<dbReference type="EMBL" id="FMDM01000002">
    <property type="protein sequence ID" value="SCG42822.1"/>
    <property type="molecule type" value="Genomic_DNA"/>
</dbReference>
<dbReference type="PANTHER" id="PTHR48100:SF2">
    <property type="entry name" value="CONSERVED PROTEIN"/>
    <property type="match status" value="1"/>
</dbReference>
<feature type="region of interest" description="Disordered" evidence="1">
    <location>
        <begin position="265"/>
        <end position="292"/>
    </location>
</feature>